<dbReference type="GO" id="GO:0008233">
    <property type="term" value="F:peptidase activity"/>
    <property type="evidence" value="ECO:0007669"/>
    <property type="project" value="UniProtKB-KW"/>
</dbReference>
<keyword evidence="10" id="KW-1185">Reference proteome</keyword>
<dbReference type="RefSeq" id="XP_024737562.1">
    <property type="nucleotide sequence ID" value="XM_024883014.1"/>
</dbReference>
<dbReference type="GO" id="GO:0061711">
    <property type="term" value="F:tRNA N(6)-L-threonylcarbamoyladenine synthase activity"/>
    <property type="evidence" value="ECO:0007669"/>
    <property type="project" value="UniProtKB-EC"/>
</dbReference>
<comment type="subcellular location">
    <subcellularLocation>
        <location evidence="7">Mitochondrion</location>
    </subcellularLocation>
</comment>
<dbReference type="STRING" id="1095630.A0A2J6TCG5"/>
<reference evidence="9 10" key="1">
    <citation type="submission" date="2016-04" db="EMBL/GenBank/DDBJ databases">
        <title>A degradative enzymes factory behind the ericoid mycorrhizal symbiosis.</title>
        <authorList>
            <consortium name="DOE Joint Genome Institute"/>
            <person name="Martino E."/>
            <person name="Morin E."/>
            <person name="Grelet G."/>
            <person name="Kuo A."/>
            <person name="Kohler A."/>
            <person name="Daghino S."/>
            <person name="Barry K."/>
            <person name="Choi C."/>
            <person name="Cichocki N."/>
            <person name="Clum A."/>
            <person name="Copeland A."/>
            <person name="Hainaut M."/>
            <person name="Haridas S."/>
            <person name="Labutti K."/>
            <person name="Lindquist E."/>
            <person name="Lipzen A."/>
            <person name="Khouja H.-R."/>
            <person name="Murat C."/>
            <person name="Ohm R."/>
            <person name="Olson A."/>
            <person name="Spatafora J."/>
            <person name="Veneault-Fourrey C."/>
            <person name="Henrissat B."/>
            <person name="Grigoriev I."/>
            <person name="Martin F."/>
            <person name="Perotto S."/>
        </authorList>
    </citation>
    <scope>NUCLEOTIDE SEQUENCE [LARGE SCALE GENOMIC DNA]</scope>
    <source>
        <strain evidence="9 10">E</strain>
    </source>
</reference>
<dbReference type="PRINTS" id="PR00789">
    <property type="entry name" value="OSIALOPTASE"/>
</dbReference>
<name>A0A2J6TCG5_9HELO</name>
<feature type="domain" description="Gcp-like" evidence="8">
    <location>
        <begin position="117"/>
        <end position="410"/>
    </location>
</feature>
<comment type="catalytic activity">
    <reaction evidence="6 7">
        <text>L-threonylcarbamoyladenylate + adenosine(37) in tRNA = N(6)-L-threonylcarbamoyladenosine(37) in tRNA + AMP + H(+)</text>
        <dbReference type="Rhea" id="RHEA:37059"/>
        <dbReference type="Rhea" id="RHEA-COMP:10162"/>
        <dbReference type="Rhea" id="RHEA-COMP:10163"/>
        <dbReference type="ChEBI" id="CHEBI:15378"/>
        <dbReference type="ChEBI" id="CHEBI:73682"/>
        <dbReference type="ChEBI" id="CHEBI:74411"/>
        <dbReference type="ChEBI" id="CHEBI:74418"/>
        <dbReference type="ChEBI" id="CHEBI:456215"/>
        <dbReference type="EC" id="2.3.1.234"/>
    </reaction>
</comment>
<comment type="subunit">
    <text evidence="7">Homodimer.</text>
</comment>
<gene>
    <name evidence="9" type="ORF">K444DRAFT_629150</name>
</gene>
<keyword evidence="4 7" id="KW-0479">Metal-binding</keyword>
<sequence>MRPLCLLIRRSNPSILRHVQRRQLLTLAIETSCDDTSVAVLEKHENNSATLHFHSKITSDNRIYGGVHPIASHESHQKTLAILVGQALRSLPNEKKASAPVTSVLFLNGRDGMETRKKPDFVTVTRGPGMRSSLNTGLDTAKGLAVAWQIPLLGVNHMQAHALTPRLVSALDAAISRSFDTAGNDPAFPFLTLLVSGGHTMLVHSRSLCDHEILADTTDMAVGDMIDKTAREVLPRTYLESASDVMYGKLLESFAFPKEKPLHEYVPPSSFTRQRVCRLLDYEWTINPPYCAPGPEGSIKYADAFTFSGIGSSVKSIMSRLPEMDDTGRRELARETMALAFEHLASRVLFALQRPDIQSIQTLVVSGGVASNQFLKTILRENLNAKGCREMQLVFPPPKFCTDNAAMIAWTGIEMYEARWRTSFDAIAIKKWSIDPKAADGGILGVDGWDSAAVENK</sequence>
<dbReference type="OrthoDB" id="10259622at2759"/>
<evidence type="ECO:0000256" key="5">
    <source>
        <dbReference type="ARBA" id="ARBA00023315"/>
    </source>
</evidence>
<organism evidence="9 10">
    <name type="scientific">Hyaloscypha bicolor E</name>
    <dbReference type="NCBI Taxonomy" id="1095630"/>
    <lineage>
        <taxon>Eukaryota</taxon>
        <taxon>Fungi</taxon>
        <taxon>Dikarya</taxon>
        <taxon>Ascomycota</taxon>
        <taxon>Pezizomycotina</taxon>
        <taxon>Leotiomycetes</taxon>
        <taxon>Helotiales</taxon>
        <taxon>Hyaloscyphaceae</taxon>
        <taxon>Hyaloscypha</taxon>
        <taxon>Hyaloscypha bicolor</taxon>
    </lineage>
</organism>
<comment type="similarity">
    <text evidence="7">Belongs to the KAE1 / TsaD family.</text>
</comment>
<evidence type="ECO:0000256" key="2">
    <source>
        <dbReference type="ARBA" id="ARBA00022679"/>
    </source>
</evidence>
<comment type="function">
    <text evidence="7">Required for the formation of a threonylcarbamoyl group on adenosine at position 37 (t(6)A37) in mitochondrial tRNAs that read codons beginning with adenine. Probably involved in the transfer of the threonylcarbamoyl moiety of threonylcarbamoyl-AMP (TC-AMP) to the N6 group of A37. Involved in mitochondrial genome maintenance.</text>
</comment>
<dbReference type="GeneID" id="36591091"/>
<dbReference type="Gene3D" id="3.30.420.40">
    <property type="match status" value="2"/>
</dbReference>
<dbReference type="Pfam" id="PF00814">
    <property type="entry name" value="TsaD"/>
    <property type="match status" value="1"/>
</dbReference>
<dbReference type="AlphaFoldDB" id="A0A2J6TCG5"/>
<dbReference type="GO" id="GO:0046872">
    <property type="term" value="F:metal ion binding"/>
    <property type="evidence" value="ECO:0007669"/>
    <property type="project" value="UniProtKB-KW"/>
</dbReference>
<dbReference type="EMBL" id="KZ613788">
    <property type="protein sequence ID" value="PMD60658.1"/>
    <property type="molecule type" value="Genomic_DNA"/>
</dbReference>
<keyword evidence="9" id="KW-0378">Hydrolase</keyword>
<evidence type="ECO:0000256" key="1">
    <source>
        <dbReference type="ARBA" id="ARBA00012156"/>
    </source>
</evidence>
<dbReference type="PANTHER" id="PTHR11735:SF6">
    <property type="entry name" value="TRNA N6-ADENOSINE THREONYLCARBAMOYLTRANSFERASE, MITOCHONDRIAL"/>
    <property type="match status" value="1"/>
</dbReference>
<dbReference type="SUPFAM" id="SSF53067">
    <property type="entry name" value="Actin-like ATPase domain"/>
    <property type="match status" value="2"/>
</dbReference>
<dbReference type="InterPro" id="IPR043129">
    <property type="entry name" value="ATPase_NBD"/>
</dbReference>
<evidence type="ECO:0000256" key="7">
    <source>
        <dbReference type="HAMAP-Rule" id="MF_03179"/>
    </source>
</evidence>
<evidence type="ECO:0000256" key="4">
    <source>
        <dbReference type="ARBA" id="ARBA00022723"/>
    </source>
</evidence>
<dbReference type="InParanoid" id="A0A2J6TCG5"/>
<dbReference type="InterPro" id="IPR017861">
    <property type="entry name" value="KAE1/TsaD"/>
</dbReference>
<evidence type="ECO:0000259" key="8">
    <source>
        <dbReference type="Pfam" id="PF00814"/>
    </source>
</evidence>
<dbReference type="GO" id="GO:0072670">
    <property type="term" value="P:mitochondrial tRNA threonylcarbamoyladenosine modification"/>
    <property type="evidence" value="ECO:0007669"/>
    <property type="project" value="TreeGrafter"/>
</dbReference>
<keyword evidence="3 7" id="KW-0819">tRNA processing</keyword>
<dbReference type="Proteomes" id="UP000235371">
    <property type="component" value="Unassembled WGS sequence"/>
</dbReference>
<protein>
    <recommendedName>
        <fullName evidence="1">N(6)-L-threonylcarbamoyladenine synthase</fullName>
        <ecNumber evidence="1">2.3.1.234</ecNumber>
    </recommendedName>
</protein>
<evidence type="ECO:0000313" key="9">
    <source>
        <dbReference type="EMBL" id="PMD60658.1"/>
    </source>
</evidence>
<comment type="cofactor">
    <cofactor evidence="7">
        <name>a divalent metal cation</name>
        <dbReference type="ChEBI" id="CHEBI:60240"/>
    </cofactor>
    <text evidence="7">Binds 1 divalent metal cation per subunit.</text>
</comment>
<dbReference type="InterPro" id="IPR000905">
    <property type="entry name" value="Gcp-like_dom"/>
</dbReference>
<dbReference type="InterPro" id="IPR022450">
    <property type="entry name" value="TsaD"/>
</dbReference>
<dbReference type="EC" id="2.3.1.234" evidence="1"/>
<accession>A0A2J6TCG5</accession>
<dbReference type="InterPro" id="IPR017860">
    <property type="entry name" value="Peptidase_M22_CS"/>
</dbReference>
<keyword evidence="5 7" id="KW-0012">Acyltransferase</keyword>
<dbReference type="GO" id="GO:0005739">
    <property type="term" value="C:mitochondrion"/>
    <property type="evidence" value="ECO:0007669"/>
    <property type="project" value="UniProtKB-SubCell"/>
</dbReference>
<evidence type="ECO:0000313" key="10">
    <source>
        <dbReference type="Proteomes" id="UP000235371"/>
    </source>
</evidence>
<keyword evidence="2 7" id="KW-0808">Transferase</keyword>
<keyword evidence="9" id="KW-0645">Protease</keyword>
<dbReference type="PROSITE" id="PS01016">
    <property type="entry name" value="GLYCOPROTEASE"/>
    <property type="match status" value="1"/>
</dbReference>
<dbReference type="PANTHER" id="PTHR11735">
    <property type="entry name" value="TRNA N6-ADENOSINE THREONYLCARBAMOYLTRANSFERASE"/>
    <property type="match status" value="1"/>
</dbReference>
<proteinExistence type="inferred from homology"/>
<keyword evidence="7" id="KW-0496">Mitochondrion</keyword>
<dbReference type="HAMAP" id="MF_01445">
    <property type="entry name" value="TsaD"/>
    <property type="match status" value="1"/>
</dbReference>
<evidence type="ECO:0000256" key="3">
    <source>
        <dbReference type="ARBA" id="ARBA00022694"/>
    </source>
</evidence>
<dbReference type="GO" id="GO:0006508">
    <property type="term" value="P:proteolysis"/>
    <property type="evidence" value="ECO:0007669"/>
    <property type="project" value="UniProtKB-KW"/>
</dbReference>
<evidence type="ECO:0000256" key="6">
    <source>
        <dbReference type="ARBA" id="ARBA00048117"/>
    </source>
</evidence>
<dbReference type="FunCoup" id="A0A2J6TCG5">
    <property type="interactions" value="419"/>
</dbReference>